<evidence type="ECO:0000313" key="4">
    <source>
        <dbReference type="Proteomes" id="UP001179121"/>
    </source>
</evidence>
<dbReference type="Proteomes" id="UP001179121">
    <property type="component" value="Chromosome"/>
</dbReference>
<dbReference type="InterPro" id="IPR004919">
    <property type="entry name" value="GmrSD_N"/>
</dbReference>
<feature type="domain" description="GmrSD restriction endonucleases N-terminal" evidence="1">
    <location>
        <begin position="15"/>
        <end position="239"/>
    </location>
</feature>
<dbReference type="EMBL" id="OX365700">
    <property type="protein sequence ID" value="CAI4029792.1"/>
    <property type="molecule type" value="Genomic_DNA"/>
</dbReference>
<accession>A0AA86MVI9</accession>
<gene>
    <name evidence="3" type="ORF">DNFV4_00211</name>
</gene>
<evidence type="ECO:0000313" key="3">
    <source>
        <dbReference type="EMBL" id="CAI4029792.1"/>
    </source>
</evidence>
<dbReference type="RefSeq" id="WP_289266816.1">
    <property type="nucleotide sequence ID" value="NZ_OX365700.1"/>
</dbReference>
<sequence length="568" mass="65978">MSAIHFNTSNQTFRQLMGNGLSFRVPRFQRDYSWTQDEWDDLWQDIQGTLQGGEPAHYMGYLVLQTRDNKVFDVIDGQQRMTTLSLMVLAVLRAIQDLVDSNVEADNNRRRIEQLRSSYIGFLDPVTLVPQNKLTLNRNNDGYYKDYLVPLQKLPQRRLRASEHALRKSFEWFYKQVRDTYGKERSGASLAKFIDEVSDRLFFTVITVTDELNAFKVFETLNARGVRLSPTDLLKNYLFSVVHRDSTHTGEIETLERRWEAMVGRLGGESFPDFLRVHWNSRRKFVREADLFKTIRAETPTKARVFELIRDMEEDIDTYVALSNPEDALWSDDQRSYVRELRMFSVRQPWPALIAARRAFDLQGFTAFLKTCSVIAFRYNVIGSLATNEQERVYNSVALRIASKDILSPADAIRSLAPIYVPDQSFRQAFAEKVLPTTSSRNRHVARYILFSLERYLTGQEYDIDSPQYTLEHVLQENPDGNWPEFTDEQALESVYRLGNLTIMEAGQNRDLGNAGFDSKQQAYRQSPLEITKKIALENTEWNVERLAARQRWMANQATSIWKISQLG</sequence>
<proteinExistence type="predicted"/>
<keyword evidence="4" id="KW-1185">Reference proteome</keyword>
<dbReference type="Pfam" id="PF07510">
    <property type="entry name" value="GmrSD_C"/>
    <property type="match status" value="1"/>
</dbReference>
<evidence type="ECO:0008006" key="5">
    <source>
        <dbReference type="Google" id="ProtNLM"/>
    </source>
</evidence>
<dbReference type="Pfam" id="PF03235">
    <property type="entry name" value="GmrSD_N"/>
    <property type="match status" value="1"/>
</dbReference>
<feature type="domain" description="GmrSD restriction endonucleases C-terminal" evidence="2">
    <location>
        <begin position="422"/>
        <end position="556"/>
    </location>
</feature>
<reference evidence="3" key="1">
    <citation type="submission" date="2022-10" db="EMBL/GenBank/DDBJ databases">
        <authorList>
            <person name="Koch H."/>
        </authorList>
    </citation>
    <scope>NUCLEOTIDE SEQUENCE</scope>
    <source>
        <strain evidence="3">DNF</strain>
    </source>
</reference>
<evidence type="ECO:0000259" key="2">
    <source>
        <dbReference type="Pfam" id="PF07510"/>
    </source>
</evidence>
<evidence type="ECO:0000259" key="1">
    <source>
        <dbReference type="Pfam" id="PF03235"/>
    </source>
</evidence>
<organism evidence="3 4">
    <name type="scientific">Nitrospira tepida</name>
    <dbReference type="NCBI Taxonomy" id="2973512"/>
    <lineage>
        <taxon>Bacteria</taxon>
        <taxon>Pseudomonadati</taxon>
        <taxon>Nitrospirota</taxon>
        <taxon>Nitrospiria</taxon>
        <taxon>Nitrospirales</taxon>
        <taxon>Nitrospiraceae</taxon>
        <taxon>Nitrospira</taxon>
    </lineage>
</organism>
<dbReference type="PANTHER" id="PTHR35149">
    <property type="entry name" value="SLL5132 PROTEIN"/>
    <property type="match status" value="1"/>
</dbReference>
<dbReference type="InterPro" id="IPR011089">
    <property type="entry name" value="GmrSD_C"/>
</dbReference>
<dbReference type="KEGG" id="nti:DNFV4_00211"/>
<protein>
    <recommendedName>
        <fullName evidence="5">DUF262 domain-containing protein</fullName>
    </recommendedName>
</protein>
<dbReference type="AlphaFoldDB" id="A0AA86MVI9"/>
<name>A0AA86MVI9_9BACT</name>
<dbReference type="PANTHER" id="PTHR35149:SF2">
    <property type="entry name" value="DUF262 DOMAIN-CONTAINING PROTEIN"/>
    <property type="match status" value="1"/>
</dbReference>